<dbReference type="Pfam" id="PF00400">
    <property type="entry name" value="WD40"/>
    <property type="match status" value="5"/>
</dbReference>
<dbReference type="PROSITE" id="PS00678">
    <property type="entry name" value="WD_REPEATS_1"/>
    <property type="match status" value="4"/>
</dbReference>
<proteinExistence type="predicted"/>
<dbReference type="InterPro" id="IPR020472">
    <property type="entry name" value="WD40_PAC1"/>
</dbReference>
<dbReference type="PANTHER" id="PTHR19879">
    <property type="entry name" value="TRANSCRIPTION INITIATION FACTOR TFIID"/>
    <property type="match status" value="1"/>
</dbReference>
<evidence type="ECO:0008006" key="7">
    <source>
        <dbReference type="Google" id="ProtNLM"/>
    </source>
</evidence>
<feature type="repeat" description="WD" evidence="3">
    <location>
        <begin position="432"/>
        <end position="471"/>
    </location>
</feature>
<protein>
    <recommendedName>
        <fullName evidence="7">WD40 repeat domain-containing protein</fullName>
    </recommendedName>
</protein>
<accession>A0A8H3TZS0</accession>
<feature type="repeat" description="WD" evidence="3">
    <location>
        <begin position="664"/>
        <end position="686"/>
    </location>
</feature>
<evidence type="ECO:0000256" key="4">
    <source>
        <dbReference type="SAM" id="Coils"/>
    </source>
</evidence>
<dbReference type="EMBL" id="BLZA01000049">
    <property type="protein sequence ID" value="GHJ89793.1"/>
    <property type="molecule type" value="Genomic_DNA"/>
</dbReference>
<dbReference type="PRINTS" id="PR00320">
    <property type="entry name" value="GPROTEINBRPT"/>
</dbReference>
<dbReference type="InterPro" id="IPR015943">
    <property type="entry name" value="WD40/YVTN_repeat-like_dom_sf"/>
</dbReference>
<sequence length="798" mass="86041">MAPDPATKKRPLRDALEPVTSALTGHGHTLSAVREAIMAPFHADGLRPESIKMISDLAPHVMNPNGISGKNASAQRILGSYPSGGGGGGGGGISALGRFSTGLPQTFRYSKEKPTATSLMIMEAVPRLLATPLDVTTTTTEEESSGNSFSAHHRRTAAAVDKVPLIQGFKATIPSSEMAKLRRRRVRGGLADEEVGLGAGGRKIGLKRLGDRARGLLTEGEGDDDDVFGAAGAGEQDAVAKTVGRKSRRRRKGYKDARHAGGGGKELGLEELMRQADEIGMDKDNLRVRRNLLSVEIEEVAAKIDALEGIKRRLETSLMRLQEEDLELEDELEGVREAMASPTIASTSAAGAVLANAVGNPNKSSRRRRGPAFLPSEHDELPKDVAFMTLADHTAPITALDFTEPYGTLVTAGQDDVVKVWDLCDGEEIGKLRGHTGSVKAIQVEDTICLTGGSDGTVHLWDLKQVEDYEERLLQTEEKVRRGLDGLHVEDEQQARAEHDADAAADEAERAFKTVSETPCIRVLEGHSKAVTALYYEDGCLVTGSSDKTIRQWDVNTGQCILTMDILWAISNPPAVTVDTVHTPMSPRRPGILARSSTHYRSSSYDDHELLASPGASLVGLPGAGLLSAATGQSFAVPTPPYADGSWEMYQDFVGGVQFWGYALASGSGDGGVRMWDMRTGQAHRTLIGHTAPVTCLQFDENFIISGGLDKTIRTWDLRMGNIVDTLKYEFPVTALQFDSRKVISCTGENGVEVYNRTSGEHTRLVVNGHTKPAERLRFMDKYLVTGGRDGTAKVWAL</sequence>
<evidence type="ECO:0000313" key="6">
    <source>
        <dbReference type="Proteomes" id="UP000620104"/>
    </source>
</evidence>
<feature type="coiled-coil region" evidence="4">
    <location>
        <begin position="269"/>
        <end position="338"/>
    </location>
</feature>
<dbReference type="PANTHER" id="PTHR19879:SF9">
    <property type="entry name" value="TRANSCRIPTION INITIATION FACTOR TFIID SUBUNIT 5"/>
    <property type="match status" value="1"/>
</dbReference>
<dbReference type="Proteomes" id="UP000620104">
    <property type="component" value="Unassembled WGS sequence"/>
</dbReference>
<organism evidence="5 6">
    <name type="scientific">Naganishia liquefaciens</name>
    <dbReference type="NCBI Taxonomy" id="104408"/>
    <lineage>
        <taxon>Eukaryota</taxon>
        <taxon>Fungi</taxon>
        <taxon>Dikarya</taxon>
        <taxon>Basidiomycota</taxon>
        <taxon>Agaricomycotina</taxon>
        <taxon>Tremellomycetes</taxon>
        <taxon>Filobasidiales</taxon>
        <taxon>Filobasidiaceae</taxon>
        <taxon>Naganishia</taxon>
    </lineage>
</organism>
<name>A0A8H3TZS0_9TREE</name>
<evidence type="ECO:0000256" key="2">
    <source>
        <dbReference type="ARBA" id="ARBA00022737"/>
    </source>
</evidence>
<dbReference type="SUPFAM" id="SSF50978">
    <property type="entry name" value="WD40 repeat-like"/>
    <property type="match status" value="1"/>
</dbReference>
<dbReference type="InterPro" id="IPR019775">
    <property type="entry name" value="WD40_repeat_CS"/>
</dbReference>
<dbReference type="PROSITE" id="PS50082">
    <property type="entry name" value="WD_REPEATS_2"/>
    <property type="match status" value="6"/>
</dbReference>
<feature type="repeat" description="WD" evidence="3">
    <location>
        <begin position="524"/>
        <end position="563"/>
    </location>
</feature>
<feature type="repeat" description="WD" evidence="3">
    <location>
        <begin position="687"/>
        <end position="726"/>
    </location>
</feature>
<dbReference type="SMART" id="SM00320">
    <property type="entry name" value="WD40"/>
    <property type="match status" value="7"/>
</dbReference>
<feature type="repeat" description="WD" evidence="3">
    <location>
        <begin position="390"/>
        <end position="431"/>
    </location>
</feature>
<keyword evidence="4" id="KW-0175">Coiled coil</keyword>
<gene>
    <name evidence="5" type="ORF">NliqN6_6195</name>
</gene>
<dbReference type="InterPro" id="IPR001680">
    <property type="entry name" value="WD40_rpt"/>
</dbReference>
<evidence type="ECO:0000256" key="3">
    <source>
        <dbReference type="PROSITE-ProRule" id="PRU00221"/>
    </source>
</evidence>
<dbReference type="Gene3D" id="6.10.280.220">
    <property type="match status" value="1"/>
</dbReference>
<feature type="repeat" description="WD" evidence="3">
    <location>
        <begin position="767"/>
        <end position="798"/>
    </location>
</feature>
<evidence type="ECO:0000256" key="1">
    <source>
        <dbReference type="ARBA" id="ARBA00022574"/>
    </source>
</evidence>
<dbReference type="OrthoDB" id="496at2759"/>
<reference evidence="5" key="1">
    <citation type="submission" date="2020-07" db="EMBL/GenBank/DDBJ databases">
        <title>Draft Genome Sequence of a Deep-Sea Yeast, Naganishia (Cryptococcus) liquefaciens strain N6.</title>
        <authorList>
            <person name="Han Y.W."/>
            <person name="Kajitani R."/>
            <person name="Morimoto H."/>
            <person name="Parhat M."/>
            <person name="Tsubouchi H."/>
            <person name="Bakenova O."/>
            <person name="Ogata M."/>
            <person name="Argunhan B."/>
            <person name="Aoki R."/>
            <person name="Kajiwara S."/>
            <person name="Itoh T."/>
            <person name="Iwasaki H."/>
        </authorList>
    </citation>
    <scope>NUCLEOTIDE SEQUENCE</scope>
    <source>
        <strain evidence="5">N6</strain>
    </source>
</reference>
<dbReference type="Gene3D" id="2.130.10.10">
    <property type="entry name" value="YVTN repeat-like/Quinoprotein amine dehydrogenase"/>
    <property type="match status" value="2"/>
</dbReference>
<keyword evidence="6" id="KW-1185">Reference proteome</keyword>
<keyword evidence="2" id="KW-0677">Repeat</keyword>
<dbReference type="PROSITE" id="PS50294">
    <property type="entry name" value="WD_REPEATS_REGION"/>
    <property type="match status" value="5"/>
</dbReference>
<comment type="caution">
    <text evidence="5">The sequence shown here is derived from an EMBL/GenBank/DDBJ whole genome shotgun (WGS) entry which is preliminary data.</text>
</comment>
<keyword evidence="1 3" id="KW-0853">WD repeat</keyword>
<evidence type="ECO:0000313" key="5">
    <source>
        <dbReference type="EMBL" id="GHJ89793.1"/>
    </source>
</evidence>
<dbReference type="InterPro" id="IPR036322">
    <property type="entry name" value="WD40_repeat_dom_sf"/>
</dbReference>
<dbReference type="CDD" id="cd00200">
    <property type="entry name" value="WD40"/>
    <property type="match status" value="1"/>
</dbReference>
<dbReference type="AlphaFoldDB" id="A0A8H3TZS0"/>